<evidence type="ECO:0000313" key="2">
    <source>
        <dbReference type="Proteomes" id="UP000634136"/>
    </source>
</evidence>
<keyword evidence="1" id="KW-0378">Hydrolase</keyword>
<keyword evidence="1" id="KW-0067">ATP-binding</keyword>
<keyword evidence="1" id="KW-0547">Nucleotide-binding</keyword>
<keyword evidence="1" id="KW-0347">Helicase</keyword>
<proteinExistence type="predicted"/>
<dbReference type="EMBL" id="JAAIUW010000006">
    <property type="protein sequence ID" value="KAF7826709.1"/>
    <property type="molecule type" value="Genomic_DNA"/>
</dbReference>
<keyword evidence="2" id="KW-1185">Reference proteome</keyword>
<sequence>MGGRIDNSANDGRKGPYVFRLHSQNMHLMGDLLPGVDETPRFS</sequence>
<reference evidence="1" key="1">
    <citation type="submission" date="2020-09" db="EMBL/GenBank/DDBJ databases">
        <title>Genome-Enabled Discovery of Anthraquinone Biosynthesis in Senna tora.</title>
        <authorList>
            <person name="Kang S.-H."/>
            <person name="Pandey R.P."/>
            <person name="Lee C.-M."/>
            <person name="Sim J.-S."/>
            <person name="Jeong J.-T."/>
            <person name="Choi B.-S."/>
            <person name="Jung M."/>
            <person name="Ginzburg D."/>
            <person name="Zhao K."/>
            <person name="Won S.Y."/>
            <person name="Oh T.-J."/>
            <person name="Yu Y."/>
            <person name="Kim N.-H."/>
            <person name="Lee O.R."/>
            <person name="Lee T.-H."/>
            <person name="Bashyal P."/>
            <person name="Kim T.-S."/>
            <person name="Lee W.-H."/>
            <person name="Kawkins C."/>
            <person name="Kim C.-K."/>
            <person name="Kim J.S."/>
            <person name="Ahn B.O."/>
            <person name="Rhee S.Y."/>
            <person name="Sohng J.K."/>
        </authorList>
    </citation>
    <scope>NUCLEOTIDE SEQUENCE</scope>
    <source>
        <tissue evidence="1">Leaf</tissue>
    </source>
</reference>
<dbReference type="AlphaFoldDB" id="A0A834TZH3"/>
<comment type="caution">
    <text evidence="1">The sequence shown here is derived from an EMBL/GenBank/DDBJ whole genome shotgun (WGS) entry which is preliminary data.</text>
</comment>
<protein>
    <submittedName>
        <fullName evidence="1">Putative PIF1 DNA helicase/replication protein A1-like protein</fullName>
    </submittedName>
</protein>
<name>A0A834TZH3_9FABA</name>
<gene>
    <name evidence="1" type="ORF">G2W53_017873</name>
</gene>
<dbReference type="GO" id="GO:0004386">
    <property type="term" value="F:helicase activity"/>
    <property type="evidence" value="ECO:0007669"/>
    <property type="project" value="UniProtKB-KW"/>
</dbReference>
<dbReference type="OrthoDB" id="1937254at2759"/>
<organism evidence="1 2">
    <name type="scientific">Senna tora</name>
    <dbReference type="NCBI Taxonomy" id="362788"/>
    <lineage>
        <taxon>Eukaryota</taxon>
        <taxon>Viridiplantae</taxon>
        <taxon>Streptophyta</taxon>
        <taxon>Embryophyta</taxon>
        <taxon>Tracheophyta</taxon>
        <taxon>Spermatophyta</taxon>
        <taxon>Magnoliopsida</taxon>
        <taxon>eudicotyledons</taxon>
        <taxon>Gunneridae</taxon>
        <taxon>Pentapetalae</taxon>
        <taxon>rosids</taxon>
        <taxon>fabids</taxon>
        <taxon>Fabales</taxon>
        <taxon>Fabaceae</taxon>
        <taxon>Caesalpinioideae</taxon>
        <taxon>Cassia clade</taxon>
        <taxon>Senna</taxon>
    </lineage>
</organism>
<accession>A0A834TZH3</accession>
<evidence type="ECO:0000313" key="1">
    <source>
        <dbReference type="EMBL" id="KAF7826709.1"/>
    </source>
</evidence>
<dbReference type="Proteomes" id="UP000634136">
    <property type="component" value="Unassembled WGS sequence"/>
</dbReference>